<sequence>MAVCTIYDWARMRREHWRDGKLVRVYTEPDKVMARTPGYSGDLAAVTFDLAVCVQLVGTARADKITAEAASGKPFVSKYGKGKPFDFSRTYGDWDAFMARVEREIYDRASAPGAT</sequence>
<dbReference type="RefSeq" id="WP_087283052.1">
    <property type="nucleotide sequence ID" value="NZ_CP021455.1"/>
</dbReference>
<keyword evidence="2" id="KW-1185">Reference proteome</keyword>
<dbReference type="EMBL" id="CP021455">
    <property type="protein sequence ID" value="ARU06173.1"/>
    <property type="molecule type" value="Genomic_DNA"/>
</dbReference>
<proteinExistence type="predicted"/>
<evidence type="ECO:0000313" key="2">
    <source>
        <dbReference type="Proteomes" id="UP000196138"/>
    </source>
</evidence>
<dbReference type="Proteomes" id="UP000196138">
    <property type="component" value="Chromosome"/>
</dbReference>
<dbReference type="OrthoDB" id="9797528at2"/>
<name>A0A1Y0ERD9_9BURK</name>
<gene>
    <name evidence="1" type="ORF">CCO03_17165</name>
</gene>
<organism evidence="1 2">
    <name type="scientific">Comamonas serinivorans</name>
    <dbReference type="NCBI Taxonomy" id="1082851"/>
    <lineage>
        <taxon>Bacteria</taxon>
        <taxon>Pseudomonadati</taxon>
        <taxon>Pseudomonadota</taxon>
        <taxon>Betaproteobacteria</taxon>
        <taxon>Burkholderiales</taxon>
        <taxon>Comamonadaceae</taxon>
        <taxon>Comamonas</taxon>
    </lineage>
</organism>
<protein>
    <submittedName>
        <fullName evidence="1">Uncharacterized protein</fullName>
    </submittedName>
</protein>
<reference evidence="1 2" key="1">
    <citation type="submission" date="2017-05" db="EMBL/GenBank/DDBJ databases">
        <authorList>
            <person name="Song R."/>
            <person name="Chenine A.L."/>
            <person name="Ruprecht R.M."/>
        </authorList>
    </citation>
    <scope>NUCLEOTIDE SEQUENCE [LARGE SCALE GENOMIC DNA]</scope>
    <source>
        <strain evidence="1 2">DSM 26136</strain>
    </source>
</reference>
<evidence type="ECO:0000313" key="1">
    <source>
        <dbReference type="EMBL" id="ARU06173.1"/>
    </source>
</evidence>
<accession>A0A1Y0ERD9</accession>
<dbReference type="KEGG" id="cser:CCO03_17165"/>
<dbReference type="AlphaFoldDB" id="A0A1Y0ERD9"/>